<dbReference type="EMBL" id="JAHMHR010000036">
    <property type="protein sequence ID" value="KAK1672680.1"/>
    <property type="molecule type" value="Genomic_DNA"/>
</dbReference>
<feature type="region of interest" description="Disordered" evidence="1">
    <location>
        <begin position="130"/>
        <end position="152"/>
    </location>
</feature>
<reference evidence="2" key="1">
    <citation type="submission" date="2021-06" db="EMBL/GenBank/DDBJ databases">
        <title>Comparative genomics, transcriptomics and evolutionary studies reveal genomic signatures of adaptation to plant cell wall in hemibiotrophic fungi.</title>
        <authorList>
            <consortium name="DOE Joint Genome Institute"/>
            <person name="Baroncelli R."/>
            <person name="Diaz J.F."/>
            <person name="Benocci T."/>
            <person name="Peng M."/>
            <person name="Battaglia E."/>
            <person name="Haridas S."/>
            <person name="Andreopoulos W."/>
            <person name="Labutti K."/>
            <person name="Pangilinan J."/>
            <person name="Floch G.L."/>
            <person name="Makela M.R."/>
            <person name="Henrissat B."/>
            <person name="Grigoriev I.V."/>
            <person name="Crouch J.A."/>
            <person name="De Vries R.P."/>
            <person name="Sukno S.A."/>
            <person name="Thon M.R."/>
        </authorList>
    </citation>
    <scope>NUCLEOTIDE SEQUENCE</scope>
    <source>
        <strain evidence="2">CBS 193.32</strain>
    </source>
</reference>
<accession>A0AAJ0AG71</accession>
<dbReference type="RefSeq" id="XP_060426683.1">
    <property type="nucleotide sequence ID" value="XM_060579783.1"/>
</dbReference>
<gene>
    <name evidence="2" type="ORF">BDP55DRAFT_731183</name>
</gene>
<evidence type="ECO:0000313" key="2">
    <source>
        <dbReference type="EMBL" id="KAK1672680.1"/>
    </source>
</evidence>
<comment type="caution">
    <text evidence="2">The sequence shown here is derived from an EMBL/GenBank/DDBJ whole genome shotgun (WGS) entry which is preliminary data.</text>
</comment>
<name>A0AAJ0AG71_9PEZI</name>
<proteinExistence type="predicted"/>
<dbReference type="AlphaFoldDB" id="A0AAJ0AG71"/>
<keyword evidence="3" id="KW-1185">Reference proteome</keyword>
<protein>
    <submittedName>
        <fullName evidence="2">Uncharacterized protein</fullName>
    </submittedName>
</protein>
<dbReference type="Proteomes" id="UP001224890">
    <property type="component" value="Unassembled WGS sequence"/>
</dbReference>
<evidence type="ECO:0000313" key="3">
    <source>
        <dbReference type="Proteomes" id="UP001224890"/>
    </source>
</evidence>
<evidence type="ECO:0000256" key="1">
    <source>
        <dbReference type="SAM" id="MobiDB-lite"/>
    </source>
</evidence>
<dbReference type="GeneID" id="85464309"/>
<organism evidence="2 3">
    <name type="scientific">Colletotrichum godetiae</name>
    <dbReference type="NCBI Taxonomy" id="1209918"/>
    <lineage>
        <taxon>Eukaryota</taxon>
        <taxon>Fungi</taxon>
        <taxon>Dikarya</taxon>
        <taxon>Ascomycota</taxon>
        <taxon>Pezizomycotina</taxon>
        <taxon>Sordariomycetes</taxon>
        <taxon>Hypocreomycetidae</taxon>
        <taxon>Glomerellales</taxon>
        <taxon>Glomerellaceae</taxon>
        <taxon>Colletotrichum</taxon>
        <taxon>Colletotrichum acutatum species complex</taxon>
    </lineage>
</organism>
<sequence length="152" mass="16207">MACDLASDDEEMGEIHCAPIFAGPSVNGRPTATAGLENISKAFVDGRRLKDEQAEASRRLGREIWTAGRDPQATGPSDDLVRLVVEKLYGDARQNDARHDISHAFKAVDSAHDALEDAFRQLGDAALTIMPASSRPKGPGSSGSGRAFNGHH</sequence>